<dbReference type="Gene3D" id="1.20.1250.20">
    <property type="entry name" value="MFS general substrate transporter like domains"/>
    <property type="match status" value="1"/>
</dbReference>
<feature type="transmembrane region" description="Helical" evidence="6">
    <location>
        <begin position="228"/>
        <end position="246"/>
    </location>
</feature>
<dbReference type="Pfam" id="PF07690">
    <property type="entry name" value="MFS_1"/>
    <property type="match status" value="1"/>
</dbReference>
<dbReference type="EMBL" id="QWZQ01000057">
    <property type="protein sequence ID" value="RRK09417.1"/>
    <property type="molecule type" value="Genomic_DNA"/>
</dbReference>
<reference evidence="8 9" key="1">
    <citation type="submission" date="2018-08" db="EMBL/GenBank/DDBJ databases">
        <title>Genome Lactobacillus garii FI11369.</title>
        <authorList>
            <person name="Diaz M."/>
            <person name="Narbad A."/>
        </authorList>
    </citation>
    <scope>NUCLEOTIDE SEQUENCE [LARGE SCALE GENOMIC DNA]</scope>
    <source>
        <strain evidence="8 9">FI11369</strain>
    </source>
</reference>
<comment type="subcellular location">
    <subcellularLocation>
        <location evidence="1">Cell membrane</location>
        <topology evidence="1">Multi-pass membrane protein</topology>
    </subcellularLocation>
</comment>
<feature type="transmembrane region" description="Helical" evidence="6">
    <location>
        <begin position="107"/>
        <end position="128"/>
    </location>
</feature>
<dbReference type="OrthoDB" id="9816041at2"/>
<feature type="transmembrane region" description="Helical" evidence="6">
    <location>
        <begin position="78"/>
        <end position="101"/>
    </location>
</feature>
<accession>A0A426D416</accession>
<dbReference type="PANTHER" id="PTHR42718">
    <property type="entry name" value="MAJOR FACILITATOR SUPERFAMILY MULTIDRUG TRANSPORTER MFSC"/>
    <property type="match status" value="1"/>
</dbReference>
<evidence type="ECO:0000313" key="8">
    <source>
        <dbReference type="EMBL" id="RRK09417.1"/>
    </source>
</evidence>
<name>A0A426D416_9LACO</name>
<comment type="caution">
    <text evidence="8">The sequence shown here is derived from an EMBL/GenBank/DDBJ whole genome shotgun (WGS) entry which is preliminary data.</text>
</comment>
<evidence type="ECO:0000259" key="7">
    <source>
        <dbReference type="PROSITE" id="PS50850"/>
    </source>
</evidence>
<evidence type="ECO:0000256" key="4">
    <source>
        <dbReference type="ARBA" id="ARBA00022989"/>
    </source>
</evidence>
<dbReference type="PROSITE" id="PS50850">
    <property type="entry name" value="MFS"/>
    <property type="match status" value="1"/>
</dbReference>
<keyword evidence="4 6" id="KW-1133">Transmembrane helix</keyword>
<feature type="transmembrane region" description="Helical" evidence="6">
    <location>
        <begin position="164"/>
        <end position="185"/>
    </location>
</feature>
<feature type="transmembrane region" description="Helical" evidence="6">
    <location>
        <begin position="135"/>
        <end position="158"/>
    </location>
</feature>
<feature type="transmembrane region" description="Helical" evidence="6">
    <location>
        <begin position="357"/>
        <end position="374"/>
    </location>
</feature>
<dbReference type="GO" id="GO:0005886">
    <property type="term" value="C:plasma membrane"/>
    <property type="evidence" value="ECO:0007669"/>
    <property type="project" value="UniProtKB-SubCell"/>
</dbReference>
<evidence type="ECO:0000256" key="2">
    <source>
        <dbReference type="ARBA" id="ARBA00022448"/>
    </source>
</evidence>
<evidence type="ECO:0000256" key="5">
    <source>
        <dbReference type="ARBA" id="ARBA00023136"/>
    </source>
</evidence>
<dbReference type="GO" id="GO:0022857">
    <property type="term" value="F:transmembrane transporter activity"/>
    <property type="evidence" value="ECO:0007669"/>
    <property type="project" value="InterPro"/>
</dbReference>
<proteinExistence type="predicted"/>
<keyword evidence="2" id="KW-0813">Transport</keyword>
<protein>
    <submittedName>
        <fullName evidence="8">MFS transporter</fullName>
    </submittedName>
</protein>
<feature type="transmembrane region" description="Helical" evidence="6">
    <location>
        <begin position="50"/>
        <end position="69"/>
    </location>
</feature>
<dbReference type="Gene3D" id="1.20.1720.10">
    <property type="entry name" value="Multidrug resistance protein D"/>
    <property type="match status" value="1"/>
</dbReference>
<sequence>MQKKVDLKLILAVVAAGLLSFCGVVVETAMNITFPVLMRQFSLNTATVQWMTTAYLLVVAIIVPISAFLKRRFKTKSLFVTANLLFIIGLVIDAAATRFGVLVLGRIVQGLGTGIALPLMFNIILDWVPDEQRGTLMGIGTLITAIAPALGPTFGGLVVSSLNWHWIFILLLPLLLISLVLGLYAIRQATPPVKTSFDVPAWLMVILIFVGFTLAFSNLQHVVTRPGLVGSWLVLGLAGLIGFVLITRRSKQPLIKLDLFKFRSFDWHLFGFFLVQVNALGLAFILPNYMQLVNGQSALLAGLFVLPGAAVGAAFAPLGGRILDEFGATKPILTGAVILAVAIALFTVLGMHLNGPVILVIYILLMVGMGLTMGNTMTSGLSQLPSVEQADGNAVFNTLQQFAGATGTSLVSAVITLVQTRTVGSQAYRTARGSTVALTLLLVLILINLVALVMAMRTRKRD</sequence>
<feature type="transmembrane region" description="Helical" evidence="6">
    <location>
        <begin position="394"/>
        <end position="415"/>
    </location>
</feature>
<dbReference type="PANTHER" id="PTHR42718:SF9">
    <property type="entry name" value="MAJOR FACILITATOR SUPERFAMILY MULTIDRUG TRANSPORTER MFSC"/>
    <property type="match status" value="1"/>
</dbReference>
<dbReference type="SUPFAM" id="SSF103473">
    <property type="entry name" value="MFS general substrate transporter"/>
    <property type="match status" value="1"/>
</dbReference>
<keyword evidence="3 6" id="KW-0812">Transmembrane</keyword>
<evidence type="ECO:0000256" key="6">
    <source>
        <dbReference type="SAM" id="Phobius"/>
    </source>
</evidence>
<dbReference type="RefSeq" id="WP_125073256.1">
    <property type="nucleotide sequence ID" value="NZ_QWZQ01000057.1"/>
</dbReference>
<feature type="transmembrane region" description="Helical" evidence="6">
    <location>
        <begin position="267"/>
        <end position="286"/>
    </location>
</feature>
<dbReference type="AlphaFoldDB" id="A0A426D416"/>
<dbReference type="InterPro" id="IPR011701">
    <property type="entry name" value="MFS"/>
</dbReference>
<organism evidence="8 9">
    <name type="scientific">Lactiplantibacillus garii</name>
    <dbReference type="NCBI Taxonomy" id="2306423"/>
    <lineage>
        <taxon>Bacteria</taxon>
        <taxon>Bacillati</taxon>
        <taxon>Bacillota</taxon>
        <taxon>Bacilli</taxon>
        <taxon>Lactobacillales</taxon>
        <taxon>Lactobacillaceae</taxon>
        <taxon>Lactiplantibacillus</taxon>
    </lineage>
</organism>
<feature type="transmembrane region" description="Helical" evidence="6">
    <location>
        <begin position="9"/>
        <end position="30"/>
    </location>
</feature>
<keyword evidence="5 6" id="KW-0472">Membrane</keyword>
<feature type="domain" description="Major facilitator superfamily (MFS) profile" evidence="7">
    <location>
        <begin position="9"/>
        <end position="460"/>
    </location>
</feature>
<evidence type="ECO:0000313" key="9">
    <source>
        <dbReference type="Proteomes" id="UP000283633"/>
    </source>
</evidence>
<dbReference type="Proteomes" id="UP000283633">
    <property type="component" value="Unassembled WGS sequence"/>
</dbReference>
<feature type="transmembrane region" description="Helical" evidence="6">
    <location>
        <begin position="332"/>
        <end position="351"/>
    </location>
</feature>
<dbReference type="PRINTS" id="PR01036">
    <property type="entry name" value="TCRTETB"/>
</dbReference>
<feature type="transmembrane region" description="Helical" evidence="6">
    <location>
        <begin position="435"/>
        <end position="456"/>
    </location>
</feature>
<keyword evidence="9" id="KW-1185">Reference proteome</keyword>
<dbReference type="InterPro" id="IPR036259">
    <property type="entry name" value="MFS_trans_sf"/>
</dbReference>
<gene>
    <name evidence="8" type="ORF">D1831_12775</name>
</gene>
<evidence type="ECO:0000256" key="3">
    <source>
        <dbReference type="ARBA" id="ARBA00022692"/>
    </source>
</evidence>
<feature type="transmembrane region" description="Helical" evidence="6">
    <location>
        <begin position="197"/>
        <end position="216"/>
    </location>
</feature>
<feature type="transmembrane region" description="Helical" evidence="6">
    <location>
        <begin position="298"/>
        <end position="320"/>
    </location>
</feature>
<dbReference type="InterPro" id="IPR020846">
    <property type="entry name" value="MFS_dom"/>
</dbReference>
<evidence type="ECO:0000256" key="1">
    <source>
        <dbReference type="ARBA" id="ARBA00004651"/>
    </source>
</evidence>